<evidence type="ECO:0000259" key="6">
    <source>
        <dbReference type="Pfam" id="PF08806"/>
    </source>
</evidence>
<reference evidence="7" key="1">
    <citation type="submission" date="2022-01" db="EMBL/GenBank/DDBJ databases">
        <authorList>
            <person name="King R."/>
        </authorList>
    </citation>
    <scope>NUCLEOTIDE SEQUENCE</scope>
</reference>
<dbReference type="InterPro" id="IPR036249">
    <property type="entry name" value="Thioredoxin-like_sf"/>
</dbReference>
<dbReference type="GO" id="GO:0016491">
    <property type="term" value="F:oxidoreductase activity"/>
    <property type="evidence" value="ECO:0007669"/>
    <property type="project" value="TreeGrafter"/>
</dbReference>
<protein>
    <recommendedName>
        <fullName evidence="4">Selenoprotein M</fullName>
    </recommendedName>
</protein>
<dbReference type="PANTHER" id="PTHR13077:SF7">
    <property type="entry name" value="SELENOPROTEIN M"/>
    <property type="match status" value="1"/>
</dbReference>
<evidence type="ECO:0000256" key="5">
    <source>
        <dbReference type="SAM" id="SignalP"/>
    </source>
</evidence>
<dbReference type="InterPro" id="IPR038219">
    <property type="entry name" value="Sep15/SelM_sf"/>
</dbReference>
<proteinExistence type="inferred from homology"/>
<dbReference type="Proteomes" id="UP001152798">
    <property type="component" value="Chromosome 5"/>
</dbReference>
<name>A0A9P0MUS9_NEZVI</name>
<gene>
    <name evidence="7" type="ORF">NEZAVI_LOCUS11916</name>
</gene>
<feature type="signal peptide" evidence="5">
    <location>
        <begin position="1"/>
        <end position="27"/>
    </location>
</feature>
<comment type="similarity">
    <text evidence="1">Belongs to the selenoprotein M/F family.</text>
</comment>
<dbReference type="EMBL" id="OV725081">
    <property type="protein sequence ID" value="CAH1403287.1"/>
    <property type="molecule type" value="Genomic_DNA"/>
</dbReference>
<evidence type="ECO:0000256" key="3">
    <source>
        <dbReference type="ARBA" id="ARBA00022933"/>
    </source>
</evidence>
<sequence length="124" mass="13983">MGNIATSSGGSPLVIVLLCILLHLAISSEPELDRSFSKAEIQSCRGCSLNRLKEVKAFIYEDLPNYDNIDFKAIHGAPPELVLYSEDMKEKERISLKDLSREQCNDLLKQKGFTKKLKKVEKEL</sequence>
<feature type="domain" description="Selenoprotein F/M" evidence="6">
    <location>
        <begin position="40"/>
        <end position="113"/>
    </location>
</feature>
<dbReference type="SUPFAM" id="SSF52833">
    <property type="entry name" value="Thioredoxin-like"/>
    <property type="match status" value="1"/>
</dbReference>
<keyword evidence="2 5" id="KW-0732">Signal</keyword>
<dbReference type="InterPro" id="IPR039992">
    <property type="entry name" value="Sep15_SelM"/>
</dbReference>
<dbReference type="AlphaFoldDB" id="A0A9P0MUS9"/>
<dbReference type="Pfam" id="PF08806">
    <property type="entry name" value="Sep15_SelM"/>
    <property type="match status" value="1"/>
</dbReference>
<evidence type="ECO:0000313" key="8">
    <source>
        <dbReference type="Proteomes" id="UP001152798"/>
    </source>
</evidence>
<dbReference type="Gene3D" id="3.40.30.50">
    <property type="entry name" value="Sep15/SelM thioredoxin-like domain, active-site redox motif"/>
    <property type="match status" value="1"/>
</dbReference>
<dbReference type="GO" id="GO:0005788">
    <property type="term" value="C:endoplasmic reticulum lumen"/>
    <property type="evidence" value="ECO:0007669"/>
    <property type="project" value="TreeGrafter"/>
</dbReference>
<dbReference type="PANTHER" id="PTHR13077">
    <property type="entry name" value="SELENOPROTEIN F"/>
    <property type="match status" value="1"/>
</dbReference>
<keyword evidence="8" id="KW-1185">Reference proteome</keyword>
<evidence type="ECO:0000256" key="1">
    <source>
        <dbReference type="ARBA" id="ARBA00005742"/>
    </source>
</evidence>
<evidence type="ECO:0000256" key="4">
    <source>
        <dbReference type="ARBA" id="ARBA00040773"/>
    </source>
</evidence>
<evidence type="ECO:0000256" key="2">
    <source>
        <dbReference type="ARBA" id="ARBA00022729"/>
    </source>
</evidence>
<organism evidence="7 8">
    <name type="scientific">Nezara viridula</name>
    <name type="common">Southern green stink bug</name>
    <name type="synonym">Cimex viridulus</name>
    <dbReference type="NCBI Taxonomy" id="85310"/>
    <lineage>
        <taxon>Eukaryota</taxon>
        <taxon>Metazoa</taxon>
        <taxon>Ecdysozoa</taxon>
        <taxon>Arthropoda</taxon>
        <taxon>Hexapoda</taxon>
        <taxon>Insecta</taxon>
        <taxon>Pterygota</taxon>
        <taxon>Neoptera</taxon>
        <taxon>Paraneoptera</taxon>
        <taxon>Hemiptera</taxon>
        <taxon>Heteroptera</taxon>
        <taxon>Panheteroptera</taxon>
        <taxon>Pentatomomorpha</taxon>
        <taxon>Pentatomoidea</taxon>
        <taxon>Pentatomidae</taxon>
        <taxon>Pentatominae</taxon>
        <taxon>Nezara</taxon>
    </lineage>
</organism>
<dbReference type="OrthoDB" id="25165at2759"/>
<dbReference type="InterPro" id="IPR014912">
    <property type="entry name" value="Sep15_SelM_dom"/>
</dbReference>
<keyword evidence="3" id="KW-0712">Selenocysteine</keyword>
<evidence type="ECO:0000313" key="7">
    <source>
        <dbReference type="EMBL" id="CAH1403287.1"/>
    </source>
</evidence>
<feature type="chain" id="PRO_5040143772" description="Selenoprotein M" evidence="5">
    <location>
        <begin position="28"/>
        <end position="124"/>
    </location>
</feature>
<accession>A0A9P0MUS9</accession>